<organism evidence="3">
    <name type="scientific">[Clostridium] nexile</name>
    <dbReference type="NCBI Taxonomy" id="29361"/>
    <lineage>
        <taxon>Bacteria</taxon>
        <taxon>Bacillati</taxon>
        <taxon>Bacillota</taxon>
        <taxon>Clostridia</taxon>
        <taxon>Lachnospirales</taxon>
        <taxon>Lachnospiraceae</taxon>
        <taxon>Tyzzerella</taxon>
    </lineage>
</organism>
<evidence type="ECO:0000259" key="2">
    <source>
        <dbReference type="Pfam" id="PF14501"/>
    </source>
</evidence>
<dbReference type="CDD" id="cd16935">
    <property type="entry name" value="HATPase_AgrC-ComD-like"/>
    <property type="match status" value="1"/>
</dbReference>
<dbReference type="InterPro" id="IPR036890">
    <property type="entry name" value="HATPase_C_sf"/>
</dbReference>
<keyword evidence="3" id="KW-0808">Transferase</keyword>
<feature type="transmembrane region" description="Helical" evidence="1">
    <location>
        <begin position="122"/>
        <end position="145"/>
    </location>
</feature>
<keyword evidence="1" id="KW-0812">Transmembrane</keyword>
<dbReference type="InterPro" id="IPR032834">
    <property type="entry name" value="NatK-like_C"/>
</dbReference>
<sequence>MLENKGIAIGSDIILMLFTMSLFFLYFSSFFRKRKAGDKRLIIGVIVLAIWQFCIPRVISRLQISWNISLTIGFSLFVVANIYEGNWGKKSFFVVIFDAIWMLVETLVGNFLLLYYKQLATSRIFGAFTSKICFLIVILALRKVFMHEEVKELPSRYGILLMFIPVGSIYIMNAVFILSYHTQKKNAEVYSFISVLILLFVNVLIGYIYIKLADDLQIRKMNLVYEQQLELCERHKEEMEISILQVRDIRHSMRNHFISLLAYAERGECKKIIKFINDVMEEGRLKPSVVANTGNIVIDSLAGYWRKIAEKEGIEFQTDLKIPMKMPFKGADVSLILGNLLENAVEAARKVEDERYIRIKLKYDRKNLLISVENSYTGELIKTKGGELKTTKKDADNHGIGLASVQRTARKYHGSVAVDSTVSKCFIVRVVLYGK</sequence>
<name>A0A6N2W648_9FIRM</name>
<reference evidence="3" key="1">
    <citation type="submission" date="2019-11" db="EMBL/GenBank/DDBJ databases">
        <authorList>
            <person name="Feng L."/>
        </authorList>
    </citation>
    <scope>NUCLEOTIDE SEQUENCE</scope>
    <source>
        <strain evidence="3">CnexileLFYP112</strain>
    </source>
</reference>
<dbReference type="PANTHER" id="PTHR40448">
    <property type="entry name" value="TWO-COMPONENT SENSOR HISTIDINE KINASE"/>
    <property type="match status" value="1"/>
</dbReference>
<feature type="transmembrane region" description="Helical" evidence="1">
    <location>
        <begin position="65"/>
        <end position="83"/>
    </location>
</feature>
<feature type="transmembrane region" description="Helical" evidence="1">
    <location>
        <begin position="189"/>
        <end position="210"/>
    </location>
</feature>
<keyword evidence="3" id="KW-0418">Kinase</keyword>
<evidence type="ECO:0000256" key="1">
    <source>
        <dbReference type="SAM" id="Phobius"/>
    </source>
</evidence>
<feature type="transmembrane region" description="Helical" evidence="1">
    <location>
        <begin position="92"/>
        <end position="116"/>
    </location>
</feature>
<dbReference type="GO" id="GO:0042802">
    <property type="term" value="F:identical protein binding"/>
    <property type="evidence" value="ECO:0007669"/>
    <property type="project" value="TreeGrafter"/>
</dbReference>
<dbReference type="EMBL" id="CACRTG010000046">
    <property type="protein sequence ID" value="VYT37277.1"/>
    <property type="molecule type" value="Genomic_DNA"/>
</dbReference>
<feature type="transmembrane region" description="Helical" evidence="1">
    <location>
        <begin position="41"/>
        <end position="59"/>
    </location>
</feature>
<feature type="domain" description="Sensor histidine kinase NatK-like C-terminal" evidence="2">
    <location>
        <begin position="331"/>
        <end position="430"/>
    </location>
</feature>
<dbReference type="Pfam" id="PF14501">
    <property type="entry name" value="HATPase_c_5"/>
    <property type="match status" value="1"/>
</dbReference>
<proteinExistence type="predicted"/>
<gene>
    <name evidence="3" type="ORF">CNLFYP112_00662</name>
</gene>
<feature type="transmembrane region" description="Helical" evidence="1">
    <location>
        <begin position="6"/>
        <end position="29"/>
    </location>
</feature>
<evidence type="ECO:0000313" key="3">
    <source>
        <dbReference type="EMBL" id="VYT37277.1"/>
    </source>
</evidence>
<dbReference type="AlphaFoldDB" id="A0A6N2W648"/>
<accession>A0A6N2W648</accession>
<keyword evidence="1" id="KW-1133">Transmembrane helix</keyword>
<dbReference type="Gene3D" id="3.30.565.10">
    <property type="entry name" value="Histidine kinase-like ATPase, C-terminal domain"/>
    <property type="match status" value="1"/>
</dbReference>
<dbReference type="GO" id="GO:0016301">
    <property type="term" value="F:kinase activity"/>
    <property type="evidence" value="ECO:0007669"/>
    <property type="project" value="UniProtKB-KW"/>
</dbReference>
<feature type="transmembrane region" description="Helical" evidence="1">
    <location>
        <begin position="157"/>
        <end position="177"/>
    </location>
</feature>
<dbReference type="SUPFAM" id="SSF55874">
    <property type="entry name" value="ATPase domain of HSP90 chaperone/DNA topoisomerase II/histidine kinase"/>
    <property type="match status" value="1"/>
</dbReference>
<protein>
    <submittedName>
        <fullName evidence="3">Sensory histidine kinase DcuS</fullName>
    </submittedName>
</protein>
<dbReference type="PANTHER" id="PTHR40448:SF1">
    <property type="entry name" value="TWO-COMPONENT SENSOR HISTIDINE KINASE"/>
    <property type="match status" value="1"/>
</dbReference>
<keyword evidence="1" id="KW-0472">Membrane</keyword>